<dbReference type="Gene3D" id="1.10.3210.10">
    <property type="entry name" value="Hypothetical protein af1432"/>
    <property type="match status" value="1"/>
</dbReference>
<organism evidence="3 4">
    <name type="scientific">Desulfarculus baarsii (strain ATCC 33931 / DSM 2075 / LMG 7858 / VKM B-1802 / 2st14)</name>
    <dbReference type="NCBI Taxonomy" id="644282"/>
    <lineage>
        <taxon>Bacteria</taxon>
        <taxon>Pseudomonadati</taxon>
        <taxon>Thermodesulfobacteriota</taxon>
        <taxon>Desulfarculia</taxon>
        <taxon>Desulfarculales</taxon>
        <taxon>Desulfarculaceae</taxon>
        <taxon>Desulfarculus</taxon>
    </lineage>
</organism>
<dbReference type="InterPro" id="IPR003607">
    <property type="entry name" value="HD/PDEase_dom"/>
</dbReference>
<dbReference type="PANTHER" id="PTHR37294:SF1">
    <property type="entry name" value="3'-5' EXORIBONUCLEASE YHAM"/>
    <property type="match status" value="1"/>
</dbReference>
<dbReference type="InterPro" id="IPR050798">
    <property type="entry name" value="YhaM_exoribonuc/phosphodiest"/>
</dbReference>
<dbReference type="RefSeq" id="WP_013257064.1">
    <property type="nucleotide sequence ID" value="NC_014365.1"/>
</dbReference>
<dbReference type="Pfam" id="PF01336">
    <property type="entry name" value="tRNA_anti-codon"/>
    <property type="match status" value="1"/>
</dbReference>
<dbReference type="eggNOG" id="COG3481">
    <property type="taxonomic scope" value="Bacteria"/>
</dbReference>
<evidence type="ECO:0000313" key="4">
    <source>
        <dbReference type="Proteomes" id="UP000009047"/>
    </source>
</evidence>
<sequence length="345" mass="37360">MSDQPAINQMSDGQIVRGSYLLLRKQIATSRGGKAYGALRLGDRGGEMEAKLWERAEELLAEPRVGMVVAISGRVEAFQGRPQLVLASIAVDPLASPADFLPASPVPLAELWAAVDAARAKVKNKHLRRLLKTFFDEPAFRRVFELAPAAKAAHHAYAAGLLEHTAGVAGLAVAVAGRYPHLDAGLLICGALLHDVGKTRELSLGPPIDYTDEGRLEGHIAIGARLLDERLAKLPDFPAPAAAMIRHMILSHHGDYQFGSPRRPKTAEALALHMIDDLDAKMAMLRAAAAEEPETGHWSRYHRLLERVVYAGPPVWDQPDQPVKTEAKAVDSAVMPGLFDMGEQS</sequence>
<dbReference type="KEGG" id="dbr:Deba_0231"/>
<dbReference type="SUPFAM" id="SSF109604">
    <property type="entry name" value="HD-domain/PDEase-like"/>
    <property type="match status" value="1"/>
</dbReference>
<dbReference type="PROSITE" id="PS51831">
    <property type="entry name" value="HD"/>
    <property type="match status" value="1"/>
</dbReference>
<dbReference type="AlphaFoldDB" id="E1QG96"/>
<evidence type="ECO:0000313" key="3">
    <source>
        <dbReference type="EMBL" id="ADK83608.1"/>
    </source>
</evidence>
<dbReference type="HOGENOM" id="CLU_056349_2_0_7"/>
<dbReference type="CDD" id="cd00077">
    <property type="entry name" value="HDc"/>
    <property type="match status" value="1"/>
</dbReference>
<dbReference type="EMBL" id="CP002085">
    <property type="protein sequence ID" value="ADK83608.1"/>
    <property type="molecule type" value="Genomic_DNA"/>
</dbReference>
<dbReference type="NCBIfam" id="TIGR00277">
    <property type="entry name" value="HDIG"/>
    <property type="match status" value="1"/>
</dbReference>
<evidence type="ECO:0000256" key="1">
    <source>
        <dbReference type="ARBA" id="ARBA00022801"/>
    </source>
</evidence>
<keyword evidence="1" id="KW-0378">Hydrolase</keyword>
<keyword evidence="4" id="KW-1185">Reference proteome</keyword>
<dbReference type="OrthoDB" id="9778453at2"/>
<dbReference type="STRING" id="644282.Deba_0231"/>
<proteinExistence type="predicted"/>
<dbReference type="Pfam" id="PF01966">
    <property type="entry name" value="HD"/>
    <property type="match status" value="1"/>
</dbReference>
<dbReference type="PANTHER" id="PTHR37294">
    <property type="entry name" value="3'-5' EXORIBONUCLEASE YHAM"/>
    <property type="match status" value="1"/>
</dbReference>
<reference evidence="3 4" key="1">
    <citation type="journal article" date="2010" name="Stand. Genomic Sci.">
        <title>Complete genome sequence of Desulfarculus baarsii type strain (2st14).</title>
        <authorList>
            <person name="Sun H."/>
            <person name="Spring S."/>
            <person name="Lapidus A."/>
            <person name="Davenport K."/>
            <person name="Del Rio T.G."/>
            <person name="Tice H."/>
            <person name="Nolan M."/>
            <person name="Copeland A."/>
            <person name="Cheng J.F."/>
            <person name="Lucas S."/>
            <person name="Tapia R."/>
            <person name="Goodwin L."/>
            <person name="Pitluck S."/>
            <person name="Ivanova N."/>
            <person name="Pagani I."/>
            <person name="Mavromatis K."/>
            <person name="Ovchinnikova G."/>
            <person name="Pati A."/>
            <person name="Chen A."/>
            <person name="Palaniappan K."/>
            <person name="Hauser L."/>
            <person name="Chang Y.J."/>
            <person name="Jeffries C.D."/>
            <person name="Detter J.C."/>
            <person name="Han C."/>
            <person name="Rohde M."/>
            <person name="Brambilla E."/>
            <person name="Goker M."/>
            <person name="Woyke T."/>
            <person name="Bristow J."/>
            <person name="Eisen J.A."/>
            <person name="Markowitz V."/>
            <person name="Hugenholtz P."/>
            <person name="Kyrpides N.C."/>
            <person name="Klenk H.P."/>
            <person name="Land M."/>
        </authorList>
    </citation>
    <scope>NUCLEOTIDE SEQUENCE [LARGE SCALE GENOMIC DNA]</scope>
    <source>
        <strain evidence="4">ATCC 33931 / DSM 2075 / LMG 7858 / VKM B-1802 / 2st14</strain>
    </source>
</reference>
<dbReference type="GO" id="GO:0031125">
    <property type="term" value="P:rRNA 3'-end processing"/>
    <property type="evidence" value="ECO:0007669"/>
    <property type="project" value="TreeGrafter"/>
</dbReference>
<protein>
    <submittedName>
        <fullName evidence="3">Metal dependent phosphohydrolase</fullName>
    </submittedName>
</protein>
<dbReference type="GO" id="GO:0016787">
    <property type="term" value="F:hydrolase activity"/>
    <property type="evidence" value="ECO:0007669"/>
    <property type="project" value="UniProtKB-KW"/>
</dbReference>
<feature type="domain" description="HD" evidence="2">
    <location>
        <begin position="161"/>
        <end position="281"/>
    </location>
</feature>
<name>E1QG96_DESB2</name>
<dbReference type="SMART" id="SM00471">
    <property type="entry name" value="HDc"/>
    <property type="match status" value="1"/>
</dbReference>
<accession>E1QG96</accession>
<dbReference type="Proteomes" id="UP000009047">
    <property type="component" value="Chromosome"/>
</dbReference>
<dbReference type="GO" id="GO:0003676">
    <property type="term" value="F:nucleic acid binding"/>
    <property type="evidence" value="ECO:0007669"/>
    <property type="project" value="InterPro"/>
</dbReference>
<gene>
    <name evidence="3" type="ordered locus">Deba_0231</name>
</gene>
<evidence type="ECO:0000259" key="2">
    <source>
        <dbReference type="PROSITE" id="PS51831"/>
    </source>
</evidence>
<dbReference type="CDD" id="cd04492">
    <property type="entry name" value="YhaM_OBF_like"/>
    <property type="match status" value="1"/>
</dbReference>
<dbReference type="InterPro" id="IPR004365">
    <property type="entry name" value="NA-bd_OB_tRNA"/>
</dbReference>
<dbReference type="InterPro" id="IPR006675">
    <property type="entry name" value="HDIG_dom"/>
</dbReference>
<dbReference type="InterPro" id="IPR006674">
    <property type="entry name" value="HD_domain"/>
</dbReference>